<dbReference type="GO" id="GO:0008195">
    <property type="term" value="F:phosphatidate phosphatase activity"/>
    <property type="evidence" value="ECO:0007669"/>
    <property type="project" value="InterPro"/>
</dbReference>
<feature type="compositionally biased region" description="Polar residues" evidence="1">
    <location>
        <begin position="584"/>
        <end position="600"/>
    </location>
</feature>
<dbReference type="InterPro" id="IPR019236">
    <property type="entry name" value="APP1_cat"/>
</dbReference>
<accession>A0A0F8UKG8</accession>
<feature type="compositionally biased region" description="Polar residues" evidence="1">
    <location>
        <begin position="1048"/>
        <end position="1059"/>
    </location>
</feature>
<dbReference type="GO" id="GO:0004519">
    <property type="term" value="F:endonuclease activity"/>
    <property type="evidence" value="ECO:0007669"/>
    <property type="project" value="InterPro"/>
</dbReference>
<dbReference type="Pfam" id="PF03851">
    <property type="entry name" value="UvdE"/>
    <property type="match status" value="1"/>
</dbReference>
<dbReference type="Gene3D" id="3.20.20.150">
    <property type="entry name" value="Divalent-metal-dependent TIM barrel enzymes"/>
    <property type="match status" value="1"/>
</dbReference>
<dbReference type="Pfam" id="PF09949">
    <property type="entry name" value="APP1_cat"/>
    <property type="match status" value="1"/>
</dbReference>
<feature type="compositionally biased region" description="Polar residues" evidence="1">
    <location>
        <begin position="562"/>
        <end position="571"/>
    </location>
</feature>
<dbReference type="GO" id="GO:0006289">
    <property type="term" value="P:nucleotide-excision repair"/>
    <property type="evidence" value="ECO:0007669"/>
    <property type="project" value="InterPro"/>
</dbReference>
<feature type="compositionally biased region" description="Low complexity" evidence="1">
    <location>
        <begin position="1508"/>
        <end position="1523"/>
    </location>
</feature>
<feature type="compositionally biased region" description="Basic and acidic residues" evidence="1">
    <location>
        <begin position="192"/>
        <end position="201"/>
    </location>
</feature>
<dbReference type="GO" id="GO:0030479">
    <property type="term" value="C:actin cortical patch"/>
    <property type="evidence" value="ECO:0007669"/>
    <property type="project" value="TreeGrafter"/>
</dbReference>
<keyword evidence="4" id="KW-1185">Reference proteome</keyword>
<feature type="compositionally biased region" description="Polar residues" evidence="1">
    <location>
        <begin position="1435"/>
        <end position="1444"/>
    </location>
</feature>
<evidence type="ECO:0000313" key="3">
    <source>
        <dbReference type="EMBL" id="KKK20119.1"/>
    </source>
</evidence>
<dbReference type="GO" id="GO:0009411">
    <property type="term" value="P:response to UV"/>
    <property type="evidence" value="ECO:0007669"/>
    <property type="project" value="InterPro"/>
</dbReference>
<feature type="compositionally biased region" description="Polar residues" evidence="1">
    <location>
        <begin position="1561"/>
        <end position="1579"/>
    </location>
</feature>
<feature type="region of interest" description="Disordered" evidence="1">
    <location>
        <begin position="785"/>
        <end position="826"/>
    </location>
</feature>
<feature type="region of interest" description="Disordered" evidence="1">
    <location>
        <begin position="493"/>
        <end position="648"/>
    </location>
</feature>
<dbReference type="VEuPathDB" id="FungiDB:P175DRAFT_0507905"/>
<evidence type="ECO:0000313" key="4">
    <source>
        <dbReference type="Proteomes" id="UP000034947"/>
    </source>
</evidence>
<feature type="region of interest" description="Disordered" evidence="1">
    <location>
        <begin position="1309"/>
        <end position="1594"/>
    </location>
</feature>
<dbReference type="PANTHER" id="PTHR28208:SF3">
    <property type="entry name" value="PHOSPHATIDATE PHOSPHATASE APP1"/>
    <property type="match status" value="1"/>
</dbReference>
<dbReference type="Proteomes" id="UP000034947">
    <property type="component" value="Unassembled WGS sequence"/>
</dbReference>
<feature type="region of interest" description="Disordered" evidence="1">
    <location>
        <begin position="1020"/>
        <end position="1059"/>
    </location>
</feature>
<dbReference type="OrthoDB" id="2117591at2759"/>
<dbReference type="InterPro" id="IPR004601">
    <property type="entry name" value="UvdE"/>
</dbReference>
<name>A0A0F8UKG8_9EURO</name>
<dbReference type="NCBIfam" id="TIGR00629">
    <property type="entry name" value="uvde"/>
    <property type="match status" value="1"/>
</dbReference>
<comment type="caution">
    <text evidence="3">The sequence shown here is derived from an EMBL/GenBank/DDBJ whole genome shotgun (WGS) entry which is preliminary data.</text>
</comment>
<gene>
    <name evidence="3" type="ORF">AOCH_005854</name>
</gene>
<feature type="compositionally biased region" description="Gly residues" evidence="1">
    <location>
        <begin position="789"/>
        <end position="799"/>
    </location>
</feature>
<dbReference type="InterPro" id="IPR052935">
    <property type="entry name" value="Mg2+_PAP"/>
</dbReference>
<dbReference type="EMBL" id="JYKN01001538">
    <property type="protein sequence ID" value="KKK20119.1"/>
    <property type="molecule type" value="Genomic_DNA"/>
</dbReference>
<dbReference type="PANTHER" id="PTHR28208">
    <property type="entry name" value="PHOSPHATIDATE PHOSPHATASE APP1"/>
    <property type="match status" value="1"/>
</dbReference>
<sequence length="1650" mass="183847">MFLRSFYQQRFARAFPLQHAACFHSAVEFGPPFRVSCHACLPPRSWMTRLVTVAISTSASGIRSQNRVPSVVAGASHSPAGRSASRLATTSLTTLPRWRQFSTDDMPMDPELDEDVPAAAEELQEALSRPPPVNSSYLPLPWKGRLGYACLNTYLRYSNPPVFCSRTCRISSILENRHPLLDPSQPPHPTKNRPDRTKAPDVARGQAYVESLGLANARDLVKLLRWNERYGIKFMRLSSEMFPFASHKEYGYKLAPFASEVLADAGRVIAELGHRVSVHPGQFTQLGSPRVEVVESSYRDLEYHSEMLQLLRLPPQQDRDAAMILHMGGVFGDKQATLDRFRENYQKLSPDIKNRLVLENDDVSWSVHDLLPICEELNIPLVLDFHHHNIIFDSTQMREGTLDIMNLFDRIKATWTRKNITQKMHYSEPVSSAITNSQRRKHSDRVVTLPPCDPTMDLMIEAKDKEQAVFQLIRVFKLPGHDLFNNMTPYVRTDENKPFKPPRKSPKKNGGFVDLEGQVPPAKTVLEEEVGMGGPEGRVYWPPGMEEWLRPKKTARGKAPRSLQQAQSSEQIDPENGDIITPPVSKTTQGAERSASPKNPSSRKRKAPPIASTPSASDTELLNPDELPNLTRSQTKGRRRSQRTKTVNYAEDSESIRWCLSPPTSVKWPVPYQPFPSLRHFPSRDPESGRGKISRFLRVLFGPYASHRARLRLWDFRYETLPAVRHRAQATVYRAILQRQVRLAQRSQPGKLGLAGFLVGRRRRLRGTSGFVGGLLAPFEKAARTAGKAPGGSGGGGGAKAQKNSMSEYDSPTSSSTWGSGSGVGRERGARRKKVFEYLKAANELRQSYTAQWSAQRSGMRDYSEDYFNTPGAFPDVEIARAGDEEMVIFPSYARRLVKHKATDASFRQRRGSNSTIDEYRGISDEREPGLAEWEEFEDENAVVAVDVRGWVYAPNRGPMTRKHRLAIALARKLSGIPAPTNPPPDAEGSNQDGDRLPKLTEKREQDLVDTEAQSIIKNVEKGNELGWKGAQPDELDEDPAAPGRPQRTPTMSSSVESVQLTKDEISVANAHLMERMRPFLTTPMTGMGVTVFFFNDNKSQSRNILTNESGHFSLRASLPFVPTHVRILASEELSAVKDIQVIEPTGVSLISDIDDTVKHSAITSGAKEIFRNVFIRELGELKIDGVADWYHSLVDLGVQVHYVSNAPWQLYPLLERYFKLVELPPGSFHLKQYSGMLQGIFEPTVEKKKGTLEQIFRDFPERKFILVGDSGEADLEAYTDIVMANPGRVLGVFIRDITTPERKKFFETSMDHLENTSTRSRSTPELMDHSDTMANRPTLPPRPPRVPSEPGPETKSLESMDLIDLSDEAPQEPPAPTSEKLAITRTPPTIPSKPSSLRSVTNTNDIVDKTSPASTTMDAIKRKPAPPIPRRLPSESNCSSQPRESAARYSPSGALTGAASGSDERTGVKILASQLPSRTRPAESLEASDCGTRVSKQPPPPPPPRRSNTGSLVMSSNSSGSNIRPLTPQRQQSLSFEPTTTSPSSLSTRQDWPPPPRSALRSTASNPDVYSPSRRGSMNSSANPPAPLPNKREELWRRRWERATAILGDRGVVLSSWRVGKDAQDVSLWLVKDALKDMKGDQPASPTCR</sequence>
<protein>
    <recommendedName>
        <fullName evidence="2">Phosphatidate phosphatase APP1 catalytic domain-containing protein</fullName>
    </recommendedName>
</protein>
<reference evidence="3 4" key="1">
    <citation type="submission" date="2015-02" db="EMBL/GenBank/DDBJ databases">
        <title>Draft Genome Sequences of Two Closely-Related Aflatoxigenic Aspergillus Species Obtained from the Cote d'Ivoire.</title>
        <authorList>
            <person name="Moore G.G."/>
            <person name="Beltz S.B."/>
            <person name="Mack B.M."/>
        </authorList>
    </citation>
    <scope>NUCLEOTIDE SEQUENCE [LARGE SCALE GENOMIC DNA]</scope>
    <source>
        <strain evidence="3 4">SRRC1432</strain>
    </source>
</reference>
<feature type="region of interest" description="Disordered" evidence="1">
    <location>
        <begin position="178"/>
        <end position="201"/>
    </location>
</feature>
<feature type="compositionally biased region" description="Polar residues" evidence="1">
    <location>
        <begin position="1393"/>
        <end position="1418"/>
    </location>
</feature>
<feature type="region of interest" description="Disordered" evidence="1">
    <location>
        <begin position="975"/>
        <end position="997"/>
    </location>
</feature>
<dbReference type="VEuPathDB" id="FungiDB:P175DRAFT_0522232"/>
<organism evidence="3 4">
    <name type="scientific">Aspergillus ochraceoroseus</name>
    <dbReference type="NCBI Taxonomy" id="138278"/>
    <lineage>
        <taxon>Eukaryota</taxon>
        <taxon>Fungi</taxon>
        <taxon>Dikarya</taxon>
        <taxon>Ascomycota</taxon>
        <taxon>Pezizomycotina</taxon>
        <taxon>Eurotiomycetes</taxon>
        <taxon>Eurotiomycetidae</taxon>
        <taxon>Eurotiales</taxon>
        <taxon>Aspergillaceae</taxon>
        <taxon>Aspergillus</taxon>
        <taxon>Aspergillus subgen. Nidulantes</taxon>
    </lineage>
</organism>
<proteinExistence type="predicted"/>
<feature type="compositionally biased region" description="Pro residues" evidence="1">
    <location>
        <begin position="1339"/>
        <end position="1351"/>
    </location>
</feature>
<evidence type="ECO:0000259" key="2">
    <source>
        <dbReference type="Pfam" id="PF09949"/>
    </source>
</evidence>
<evidence type="ECO:0000256" key="1">
    <source>
        <dbReference type="SAM" id="MobiDB-lite"/>
    </source>
</evidence>
<feature type="domain" description="Phosphatidate phosphatase APP1 catalytic" evidence="2">
    <location>
        <begin position="1148"/>
        <end position="1297"/>
    </location>
</feature>
<feature type="compositionally biased region" description="Low complexity" evidence="1">
    <location>
        <begin position="1534"/>
        <end position="1549"/>
    </location>
</feature>